<comment type="similarity">
    <text evidence="1">Belongs to the protease inhibitor I39 (alpha-2-macroglobulin) family. Bacterial alpha-2-macroglobulin subfamily.</text>
</comment>
<keyword evidence="5" id="KW-0675">Receptor</keyword>
<keyword evidence="2" id="KW-0472">Membrane</keyword>
<dbReference type="EMBL" id="JABEVX010000005">
    <property type="protein sequence ID" value="NNT72450.1"/>
    <property type="molecule type" value="Genomic_DNA"/>
</dbReference>
<accession>A0A7Y3VZ72</accession>
<dbReference type="SUPFAM" id="SSF56935">
    <property type="entry name" value="Porins"/>
    <property type="match status" value="1"/>
</dbReference>
<dbReference type="InterPro" id="IPR002890">
    <property type="entry name" value="MG2"/>
</dbReference>
<name>A0A7Y3VZ72_9FLAO</name>
<dbReference type="InterPro" id="IPR039426">
    <property type="entry name" value="TonB-dep_rcpt-like"/>
</dbReference>
<evidence type="ECO:0000313" key="5">
    <source>
        <dbReference type="EMBL" id="NNT72450.1"/>
    </source>
</evidence>
<comment type="subcellular location">
    <subcellularLocation>
        <location evidence="2">Cell outer membrane</location>
        <topology evidence="2">Multi-pass membrane protein</topology>
    </subcellularLocation>
</comment>
<dbReference type="PANTHER" id="PTHR40094">
    <property type="entry name" value="ALPHA-2-MACROGLOBULIN HOMOLOG"/>
    <property type="match status" value="1"/>
</dbReference>
<evidence type="ECO:0000313" key="6">
    <source>
        <dbReference type="Proteomes" id="UP000536509"/>
    </source>
</evidence>
<sequence length="2165" mass="250172">MKHIYTLILLISFSFGFSQDFKDDWKKVVQFELDGKIKSAHEVVNAIYLKAKRKKIQDQIIKCFFYQSKFIQVSEENYQTIVINNLTKEIKEAKNSEKALLNFIYVSILERFYQNHQYSINQRTTLQQSTPKDFKTWTSKDFQQEINAIYNGLLRDEKTLRATNIKKFASVFEISPYTDTKQLSVYDFLQNEVLNFRFKNLYAYETKKLEKISLEAFKKTSEFILFKTDTIKNLMLKKIIETYQHNEKYCLKNSNTDLAALQYNRMKRFSTYFDNPEYYITKISELEKTTNNAYLLQDIKMEKAKYYFMLTKKGSEKYFYPETLALIENVLNNTENPNAKSEAETLKEKILRKNITLNIPDQIYPNQNYRAFVEFKNIDTLKVSYYKIPLNLYKEINKNKYYSYNNRTIQVDRDSLILNYIKNHQAIKSSLKVLPHKTDHFEYSTEILMDNLDTGIYLLFFETINPFGYHNKIAYAYHTIQVSNLDYVEERNNAFDSFQVFNRKTGQPIEKAKVQNDNSTELTNKIGQINFKQLNHSPEDSYSELVFTKEKDTLFSSYNKTIKYDEEDKNFEAKIMVFFDRAIYRPGQKMYFKGFVLKNKNKIKSVVPFLTVHITINNAADDEVKTLDIQTNEFGSFNGEFDIPKNIITGEFYLTVEEPYDYEVDTKYYDAKEDEHSFWDYVNYNDYREFKFKVEEYKRPTFEITFDPIKDNFTIGDIVTISGNAKTLAGSNLNNAKVSYTISGSDWGKATQFSSEANNINDETSTDEKGNFKIVFPTALKEISTFEIENLFYAIAVSITDLNGETRTENFSVTVGNKMLKLNCIIPINLYLEETNSMDIKATTLNNYPINTKGTITFTEQIQKEFLIKRDHYPELPTMERKEFEALFPYEAYDAKDIEVNENQLHTISFDTEKESTIKLPFLKNFKPGKYKVTLEAKDKKGNLITNHSNFELLSKNKLASKKSLFSLNMVEGDKNYFVFEIQSVIPDLYVNSKMFSATKKIKESIVQLKNGVGLIKISKETNYSNDLQFHFSTLWENNFYADMINISKEEIEPKLDFEVLSMRNKIEPSSNENWSFIVKNSQLQAEVLASMYDTSLDQFATDNWTIEKFNNYARFATVSHPKYNWYNNTIRFENLYFNWKYYKTYVHEPRIDWFGFDFNSKNNYLNTQYLKKVGPNATIPKSAKTVYGVVTDDSGFPLPGASIQVKGTNRSSQTDFDGYYEIDVEKGETLQFNFVGFINVNIKFEKEKNINVTLNGESLELEGVVVVAQGFSTKKAYAATHSTTVVSSENLEYYVQTLQGQVAGLNITSGSGNVGNSASVVIRGLGSVSSNSEPLYIVDGRPISREDFLKLNPTEILNVSVLKDASATALYGSRAANGVIVLSTKTGVKELEQVKTRTNFNETAFFYPNLTTDEKGQIHFSFTTPESLTKWRLRLLAHNKKGQSGYFQSDIISQKDIMVMPNMPRFVREKDEINLSVKVVNLTMEEKLGNAILLLYDAATETPIDAIALNANNTRLFNCKPKQSVVINWKITIPEGVQGLRYKVIAKSGNMSDGEENILPVLTDKILVTESIPIWVKGNTKREFTLTNLKNNTSTTLQNHAFTFEYTSNPTWLSLQSLPYLMTYEHDCSEQTFGKYYANYLAEKIITINPKIEALFKKWQNNKFPESKLKLNEELKSIVLSETPWLMDTESEEAQNKRLALLMDLNTLKEDNEKTLKKVEERLLPSGGFSWFSGGNQNRYISQNIITGIGHLNKLFPNDSLRYKNILSKTIPYLDKVFMETYPKNVKIGRPSTANLDYLYTRSFFLKSYPMSKKCDSIAQLQLQYCKEDWLAYSLLEKGYLALTLNRFNEKDFAKKIIASLKETISNNEEIGMYWIENVSSYGWYDSNISTQALLIEAFAEIDKDKEIIDAMKVWLIKNKQTKNWPTTKSTAEAIYALLSQGTDWTSIKDNTKINIGEEKILTRKLAKKEDESETGYLKLQFNASEISPKTGTIIIENKTKAPGFGGAYWQYFESLENIKSDSTQTLSIDKKLFKKVKTTSGEQLVPVENETLKVGDLLTVRLTVSANNNLEFVHLKDLRASCLEPVDVLSKYEWRDGLDYYKSTKDIATNFFFDTLYKGTYILEYDLRVTNTGVFNNGISTLQSMYAPEFSTHSDNTKIIVTE</sequence>
<comment type="caution">
    <text evidence="5">The sequence shown here is derived from an EMBL/GenBank/DDBJ whole genome shotgun (WGS) entry which is preliminary data.</text>
</comment>
<dbReference type="Pfam" id="PF13715">
    <property type="entry name" value="CarbopepD_reg_2"/>
    <property type="match status" value="1"/>
</dbReference>
<dbReference type="GO" id="GO:0009279">
    <property type="term" value="C:cell outer membrane"/>
    <property type="evidence" value="ECO:0007669"/>
    <property type="project" value="UniProtKB-SubCell"/>
</dbReference>
<dbReference type="Gene3D" id="2.60.40.1930">
    <property type="match status" value="1"/>
</dbReference>
<gene>
    <name evidence="5" type="ORF">HKT18_09510</name>
</gene>
<evidence type="ECO:0000259" key="4">
    <source>
        <dbReference type="SMART" id="SM01360"/>
    </source>
</evidence>
<dbReference type="Gene3D" id="2.170.130.10">
    <property type="entry name" value="TonB-dependent receptor, plug domain"/>
    <property type="match status" value="1"/>
</dbReference>
<dbReference type="Pfam" id="PF00207">
    <property type="entry name" value="A2M"/>
    <property type="match status" value="1"/>
</dbReference>
<keyword evidence="2" id="KW-0813">Transport</keyword>
<reference evidence="5 6" key="1">
    <citation type="submission" date="2020-05" db="EMBL/GenBank/DDBJ databases">
        <title>Draft genome of Flavobacterium sp. IMCC34852.</title>
        <authorList>
            <person name="Song J."/>
            <person name="Cho J.-C."/>
        </authorList>
    </citation>
    <scope>NUCLEOTIDE SEQUENCE [LARGE SCALE GENOMIC DNA]</scope>
    <source>
        <strain evidence="5 6">IMCC34852</strain>
    </source>
</reference>
<dbReference type="PROSITE" id="PS52016">
    <property type="entry name" value="TONB_DEPENDENT_REC_3"/>
    <property type="match status" value="1"/>
</dbReference>
<feature type="domain" description="Alpha-2-macroglobulin" evidence="4">
    <location>
        <begin position="1404"/>
        <end position="1494"/>
    </location>
</feature>
<dbReference type="RefSeq" id="WP_171222629.1">
    <property type="nucleotide sequence ID" value="NZ_CP121446.1"/>
</dbReference>
<comment type="similarity">
    <text evidence="2">Belongs to the TonB-dependent receptor family.</text>
</comment>
<dbReference type="SUPFAM" id="SSF49464">
    <property type="entry name" value="Carboxypeptidase regulatory domain-like"/>
    <property type="match status" value="1"/>
</dbReference>
<dbReference type="NCBIfam" id="TIGR04057">
    <property type="entry name" value="SusC_RagA_signa"/>
    <property type="match status" value="1"/>
</dbReference>
<proteinExistence type="inferred from homology"/>
<feature type="coiled-coil region" evidence="3">
    <location>
        <begin position="1692"/>
        <end position="1723"/>
    </location>
</feature>
<dbReference type="InterPro" id="IPR001599">
    <property type="entry name" value="Macroglobln_a2"/>
</dbReference>
<evidence type="ECO:0000256" key="3">
    <source>
        <dbReference type="SAM" id="Coils"/>
    </source>
</evidence>
<dbReference type="Pfam" id="PF01835">
    <property type="entry name" value="MG2"/>
    <property type="match status" value="1"/>
</dbReference>
<keyword evidence="2" id="KW-1134">Transmembrane beta strand</keyword>
<dbReference type="Gene3D" id="1.50.10.20">
    <property type="match status" value="1"/>
</dbReference>
<dbReference type="PANTHER" id="PTHR40094:SF1">
    <property type="entry name" value="UBIQUITIN DOMAIN-CONTAINING PROTEIN"/>
    <property type="match status" value="1"/>
</dbReference>
<keyword evidence="6" id="KW-1185">Reference proteome</keyword>
<evidence type="ECO:0000256" key="1">
    <source>
        <dbReference type="ARBA" id="ARBA00010556"/>
    </source>
</evidence>
<keyword evidence="2" id="KW-0812">Transmembrane</keyword>
<evidence type="ECO:0000256" key="2">
    <source>
        <dbReference type="PROSITE-ProRule" id="PRU01360"/>
    </source>
</evidence>
<dbReference type="Proteomes" id="UP000536509">
    <property type="component" value="Unassembled WGS sequence"/>
</dbReference>
<dbReference type="Pfam" id="PF17973">
    <property type="entry name" value="bMG10"/>
    <property type="match status" value="1"/>
</dbReference>
<dbReference type="InterPro" id="IPR023997">
    <property type="entry name" value="TonB-dep_OMP_SusC/RagA_CS"/>
</dbReference>
<organism evidence="5 6">
    <name type="scientific">Flavobacterium rivulicola</name>
    <dbReference type="NCBI Taxonomy" id="2732161"/>
    <lineage>
        <taxon>Bacteria</taxon>
        <taxon>Pseudomonadati</taxon>
        <taxon>Bacteroidota</taxon>
        <taxon>Flavobacteriia</taxon>
        <taxon>Flavobacteriales</taxon>
        <taxon>Flavobacteriaceae</taxon>
        <taxon>Flavobacterium</taxon>
    </lineage>
</organism>
<dbReference type="GO" id="GO:0004866">
    <property type="term" value="F:endopeptidase inhibitor activity"/>
    <property type="evidence" value="ECO:0007669"/>
    <property type="project" value="InterPro"/>
</dbReference>
<dbReference type="InterPro" id="IPR037066">
    <property type="entry name" value="Plug_dom_sf"/>
</dbReference>
<keyword evidence="2" id="KW-0998">Cell outer membrane</keyword>
<dbReference type="InterPro" id="IPR008969">
    <property type="entry name" value="CarboxyPept-like_regulatory"/>
</dbReference>
<dbReference type="InterPro" id="IPR008930">
    <property type="entry name" value="Terpenoid_cyclase/PrenylTrfase"/>
</dbReference>
<dbReference type="SMART" id="SM01360">
    <property type="entry name" value="A2M"/>
    <property type="match status" value="1"/>
</dbReference>
<dbReference type="InterPro" id="IPR051802">
    <property type="entry name" value="YfhM-like"/>
</dbReference>
<keyword evidence="3" id="KW-0175">Coiled coil</keyword>
<dbReference type="SUPFAM" id="SSF48239">
    <property type="entry name" value="Terpenoid cyclases/Protein prenyltransferases"/>
    <property type="match status" value="1"/>
</dbReference>
<dbReference type="InterPro" id="IPR041246">
    <property type="entry name" value="Bact_MG10"/>
</dbReference>
<protein>
    <submittedName>
        <fullName evidence="5">TonB-dependent receptor plug domain-containing protein</fullName>
    </submittedName>
</protein>
<dbReference type="Pfam" id="PF07715">
    <property type="entry name" value="Plug"/>
    <property type="match status" value="1"/>
</dbReference>
<dbReference type="Gene3D" id="2.60.40.1120">
    <property type="entry name" value="Carboxypeptidase-like, regulatory domain"/>
    <property type="match status" value="1"/>
</dbReference>
<dbReference type="InterPro" id="IPR012910">
    <property type="entry name" value="Plug_dom"/>
</dbReference>